<evidence type="ECO:0000313" key="11">
    <source>
        <dbReference type="RefSeq" id="XP_032833850.1"/>
    </source>
</evidence>
<evidence type="ECO:0000313" key="8">
    <source>
        <dbReference type="RefSeq" id="XP_032833847.1"/>
    </source>
</evidence>
<dbReference type="KEGG" id="pmrn:116956378"/>
<dbReference type="RefSeq" id="XP_032833848.1">
    <property type="nucleotide sequence ID" value="XM_032977957.1"/>
</dbReference>
<feature type="region of interest" description="Disordered" evidence="5">
    <location>
        <begin position="687"/>
        <end position="721"/>
    </location>
</feature>
<keyword evidence="7" id="KW-1185">Reference proteome</keyword>
<dbReference type="SUPFAM" id="SSF140996">
    <property type="entry name" value="Hermes dimerisation domain"/>
    <property type="match status" value="1"/>
</dbReference>
<dbReference type="PANTHER" id="PTHR47241:SF1">
    <property type="entry name" value="BED-TYPE DOMAIN-CONTAINING PROTEIN"/>
    <property type="match status" value="1"/>
</dbReference>
<name>A0AAJ7UDN2_PETMA</name>
<dbReference type="RefSeq" id="XP_032833849.1">
    <property type="nucleotide sequence ID" value="XM_032977958.1"/>
</dbReference>
<feature type="compositionally biased region" description="Low complexity" evidence="5">
    <location>
        <begin position="218"/>
        <end position="232"/>
    </location>
</feature>
<keyword evidence="1" id="KW-0479">Metal-binding</keyword>
<feature type="compositionally biased region" description="Gly residues" evidence="5">
    <location>
        <begin position="706"/>
        <end position="718"/>
    </location>
</feature>
<accession>A0AAJ7UDN2</accession>
<evidence type="ECO:0000313" key="9">
    <source>
        <dbReference type="RefSeq" id="XP_032833848.1"/>
    </source>
</evidence>
<keyword evidence="3" id="KW-0862">Zinc</keyword>
<dbReference type="InterPro" id="IPR052865">
    <property type="entry name" value="Zinc_finger_BED"/>
</dbReference>
<dbReference type="GO" id="GO:0003677">
    <property type="term" value="F:DNA binding"/>
    <property type="evidence" value="ECO:0007669"/>
    <property type="project" value="InterPro"/>
</dbReference>
<dbReference type="Proteomes" id="UP001318040">
    <property type="component" value="Chromosome 65"/>
</dbReference>
<proteinExistence type="predicted"/>
<feature type="domain" description="BED-type" evidence="6">
    <location>
        <begin position="2"/>
        <end position="60"/>
    </location>
</feature>
<evidence type="ECO:0000256" key="4">
    <source>
        <dbReference type="PROSITE-ProRule" id="PRU00027"/>
    </source>
</evidence>
<dbReference type="GO" id="GO:0008270">
    <property type="term" value="F:zinc ion binding"/>
    <property type="evidence" value="ECO:0007669"/>
    <property type="project" value="UniProtKB-KW"/>
</dbReference>
<feature type="compositionally biased region" description="Low complexity" evidence="5">
    <location>
        <begin position="240"/>
        <end position="251"/>
    </location>
</feature>
<keyword evidence="2 4" id="KW-0863">Zinc-finger</keyword>
<feature type="region of interest" description="Disordered" evidence="5">
    <location>
        <begin position="597"/>
        <end position="633"/>
    </location>
</feature>
<evidence type="ECO:0000256" key="5">
    <source>
        <dbReference type="SAM" id="MobiDB-lite"/>
    </source>
</evidence>
<evidence type="ECO:0000256" key="2">
    <source>
        <dbReference type="ARBA" id="ARBA00022771"/>
    </source>
</evidence>
<dbReference type="RefSeq" id="XP_032833847.1">
    <property type="nucleotide sequence ID" value="XM_032977956.1"/>
</dbReference>
<dbReference type="RefSeq" id="XP_032833850.1">
    <property type="nucleotide sequence ID" value="XM_032977959.1"/>
</dbReference>
<dbReference type="SUPFAM" id="SSF57667">
    <property type="entry name" value="beta-beta-alpha zinc fingers"/>
    <property type="match status" value="1"/>
</dbReference>
<reference evidence="8 9" key="1">
    <citation type="submission" date="2025-04" db="UniProtKB">
        <authorList>
            <consortium name="RefSeq"/>
        </authorList>
    </citation>
    <scope>IDENTIFICATION</scope>
    <source>
        <tissue evidence="8 9">Sperm</tissue>
    </source>
</reference>
<feature type="region of interest" description="Disordered" evidence="5">
    <location>
        <begin position="488"/>
        <end position="507"/>
    </location>
</feature>
<evidence type="ECO:0000259" key="6">
    <source>
        <dbReference type="PROSITE" id="PS50808"/>
    </source>
</evidence>
<dbReference type="InterPro" id="IPR003656">
    <property type="entry name" value="Znf_BED"/>
</dbReference>
<protein>
    <submittedName>
        <fullName evidence="8 9">Uncharacterized protein LOC116956378</fullName>
    </submittedName>
</protein>
<dbReference type="AlphaFoldDB" id="A0AAJ7UDN2"/>
<feature type="compositionally biased region" description="Acidic residues" evidence="5">
    <location>
        <begin position="618"/>
        <end position="632"/>
    </location>
</feature>
<evidence type="ECO:0000256" key="3">
    <source>
        <dbReference type="ARBA" id="ARBA00022833"/>
    </source>
</evidence>
<dbReference type="SMART" id="SM00614">
    <property type="entry name" value="ZnF_BED"/>
    <property type="match status" value="1"/>
</dbReference>
<evidence type="ECO:0000313" key="7">
    <source>
        <dbReference type="Proteomes" id="UP001318040"/>
    </source>
</evidence>
<dbReference type="InterPro" id="IPR036236">
    <property type="entry name" value="Znf_C2H2_sf"/>
</dbReference>
<gene>
    <name evidence="8 9 10 11" type="primary">LOC116956378</name>
</gene>
<organism evidence="7 10">
    <name type="scientific">Petromyzon marinus</name>
    <name type="common">Sea lamprey</name>
    <dbReference type="NCBI Taxonomy" id="7757"/>
    <lineage>
        <taxon>Eukaryota</taxon>
        <taxon>Metazoa</taxon>
        <taxon>Chordata</taxon>
        <taxon>Craniata</taxon>
        <taxon>Vertebrata</taxon>
        <taxon>Cyclostomata</taxon>
        <taxon>Hyperoartia</taxon>
        <taxon>Petromyzontiformes</taxon>
        <taxon>Petromyzontidae</taxon>
        <taxon>Petromyzon</taxon>
    </lineage>
</organism>
<evidence type="ECO:0000313" key="10">
    <source>
        <dbReference type="RefSeq" id="XP_032833849.1"/>
    </source>
</evidence>
<sequence length="879" mass="91694">MRRYSQIWNFFELNAETPNRADCKLCGAKVSRGGRRASDYTTTNLISHLWLHHKVAYQEYRKRQKVHTAHVTSSTHPHHHHAIIGAIAGGGVIIGDPVGSSGSSGSAGSADDFPAPKRWCVEAGEEAPPVLVGVPSGAGAPVGAGGAAGGSGAVDYFSASPSVPSAVVAAAANGSEGGPHDGLVEMKFCINEVQGNVSNVSMEIPLQFQHHLQHPQHHQQQQQRPQLNHQPQVRGHTRGRPTASPRTSSTSAPAFAPFCAMRVVPLDCKMVEMVAQDGRPLSCVRDAGFRRLLAHLSPGYRPGSPTLLAERVVPDVLAALRARLLCLLGGARSVALSARTLRAGDGEPWLLTAAHWRCRRVAGGGSGQQQQQQRRRQGCRRRALVRCAPTDFAPPRATAVAKELQKVIFWGVRRVSVLLVCGGGGDFTDDAEAVGSAEELAREASTLAALPAAPCASHLLRVAVARGALALAATERLLLVLRGRRAGRGDADSRRQPPPAGARATGLAGGWTSAYRLLRSASARRHKQGGAGGATGTNWTSLRLSASQERLLQLLALLLRPVAEVARELARPDATLGAAIPLLRVLLRSLAAAARASSGERRTPAADDARGSGGGGAVDEEEEDEEEEEDDEGLRAGLLAPLGRALEALESCRCSALATVLDPRFKCAFFSSDGAAARARAWLLEDAGVGGGDDDDNRDDDERGGAGHGGAARGGAGASGSSEIWSRFEEVIAEHRPAGARLSPAEEVTVYLLEPPVERTRCPHAWWGAGDGAEDTAGTATGAVSAGGDGDCGGGGSRFPRLGRLARRLLAAPPTCGCGDGDGEEDDGGSVGDCGDGGGDGGDGGDCVWGQRVPRSWHGELGAALLVIRHGLPAVDYAY</sequence>
<dbReference type="Pfam" id="PF02892">
    <property type="entry name" value="zf-BED"/>
    <property type="match status" value="1"/>
</dbReference>
<feature type="region of interest" description="Disordered" evidence="5">
    <location>
        <begin position="210"/>
        <end position="251"/>
    </location>
</feature>
<dbReference type="PROSITE" id="PS50808">
    <property type="entry name" value="ZF_BED"/>
    <property type="match status" value="1"/>
</dbReference>
<feature type="compositionally biased region" description="Basic and acidic residues" evidence="5">
    <location>
        <begin position="598"/>
        <end position="610"/>
    </location>
</feature>
<evidence type="ECO:0000256" key="1">
    <source>
        <dbReference type="ARBA" id="ARBA00022723"/>
    </source>
</evidence>
<dbReference type="PANTHER" id="PTHR47241">
    <property type="entry name" value="FINGER PROTEIN, PUTATIVE-RELATED"/>
    <property type="match status" value="1"/>
</dbReference>